<protein>
    <submittedName>
        <fullName evidence="2">Uncharacterized protein</fullName>
    </submittedName>
</protein>
<organism evidence="2 3">
    <name type="scientific">Favolaschia claudopus</name>
    <dbReference type="NCBI Taxonomy" id="2862362"/>
    <lineage>
        <taxon>Eukaryota</taxon>
        <taxon>Fungi</taxon>
        <taxon>Dikarya</taxon>
        <taxon>Basidiomycota</taxon>
        <taxon>Agaricomycotina</taxon>
        <taxon>Agaricomycetes</taxon>
        <taxon>Agaricomycetidae</taxon>
        <taxon>Agaricales</taxon>
        <taxon>Marasmiineae</taxon>
        <taxon>Mycenaceae</taxon>
        <taxon>Favolaschia</taxon>
    </lineage>
</organism>
<evidence type="ECO:0000313" key="2">
    <source>
        <dbReference type="EMBL" id="KAK7031818.1"/>
    </source>
</evidence>
<evidence type="ECO:0000256" key="1">
    <source>
        <dbReference type="SAM" id="MobiDB-lite"/>
    </source>
</evidence>
<dbReference type="EMBL" id="JAWWNJ010000024">
    <property type="protein sequence ID" value="KAK7031818.1"/>
    <property type="molecule type" value="Genomic_DNA"/>
</dbReference>
<keyword evidence="3" id="KW-1185">Reference proteome</keyword>
<gene>
    <name evidence="2" type="ORF">R3P38DRAFT_3507985</name>
</gene>
<comment type="caution">
    <text evidence="2">The sequence shown here is derived from an EMBL/GenBank/DDBJ whole genome shotgun (WGS) entry which is preliminary data.</text>
</comment>
<name>A0AAW0C2M5_9AGAR</name>
<accession>A0AAW0C2M5</accession>
<dbReference type="Proteomes" id="UP001362999">
    <property type="component" value="Unassembled WGS sequence"/>
</dbReference>
<sequence length="410" mass="46295">MDDNLEFLFVDEPPLEPDDTESHLGNEPDFPALSNEATGPINEPMSRTNSRHLRAKLQPGQLISKVLAVLNTLTAQGLDLPIFLDALSWGDQDCISNKTVQYARTSLMTSEELPQILERWYRPPRHQSGGQRPEGGRRTLLDFSFTTIADIVDQEMKILAPLFLSPPENLSEEHLTDLDFESLKGEIQGSAPILWNILRRAASTEVRYQHKNKNPDMIILHMISQAQYSRSNRRGRIAKLWSIYLKACGLSARAFDALHVLGILMSHRWTAEAFETVSDRAMDLAKKLIHEYPWALSHDNINVPLRVFSQRLHNQSHFISGCAYTVWILPILAALPPGTNPLLQSFRAEHCQRVFDFAEVLYGDEETKRLAAEHVLRTDPDAKTLDLVDFFPSPHVAVRPSAPSCSLPPL</sequence>
<proteinExistence type="predicted"/>
<dbReference type="AlphaFoldDB" id="A0AAW0C2M5"/>
<feature type="region of interest" description="Disordered" evidence="1">
    <location>
        <begin position="11"/>
        <end position="39"/>
    </location>
</feature>
<evidence type="ECO:0000313" key="3">
    <source>
        <dbReference type="Proteomes" id="UP001362999"/>
    </source>
</evidence>
<reference evidence="2 3" key="1">
    <citation type="journal article" date="2024" name="J Genomics">
        <title>Draft genome sequencing and assembly of Favolaschia claudopus CIRM-BRFM 2984 isolated from oak limbs.</title>
        <authorList>
            <person name="Navarro D."/>
            <person name="Drula E."/>
            <person name="Chaduli D."/>
            <person name="Cazenave R."/>
            <person name="Ahrendt S."/>
            <person name="Wang J."/>
            <person name="Lipzen A."/>
            <person name="Daum C."/>
            <person name="Barry K."/>
            <person name="Grigoriev I.V."/>
            <person name="Favel A."/>
            <person name="Rosso M.N."/>
            <person name="Martin F."/>
        </authorList>
    </citation>
    <scope>NUCLEOTIDE SEQUENCE [LARGE SCALE GENOMIC DNA]</scope>
    <source>
        <strain evidence="2 3">CIRM-BRFM 2984</strain>
    </source>
</reference>